<protein>
    <submittedName>
        <fullName evidence="1">Uncharacterized protein</fullName>
    </submittedName>
</protein>
<dbReference type="EMBL" id="RKHL01000002">
    <property type="protein sequence ID" value="ROR75997.1"/>
    <property type="molecule type" value="Genomic_DNA"/>
</dbReference>
<sequence>MTPGSNEESDRVEHFRVDVETYRRLNPSAPYEVASQAVMDLTYPQLKSMRAEQPTRTSR</sequence>
<accession>A0A3N2BL36</accession>
<evidence type="ECO:0000313" key="2">
    <source>
        <dbReference type="Proteomes" id="UP000266915"/>
    </source>
</evidence>
<keyword evidence="2" id="KW-1185">Reference proteome</keyword>
<dbReference type="AlphaFoldDB" id="A0A3N2BL36"/>
<comment type="caution">
    <text evidence="1">The sequence shown here is derived from an EMBL/GenBank/DDBJ whole genome shotgun (WGS) entry which is preliminary data.</text>
</comment>
<dbReference type="Proteomes" id="UP000266915">
    <property type="component" value="Unassembled WGS sequence"/>
</dbReference>
<organism evidence="1 2">
    <name type="scientific">Plantibacter flavus</name>
    <dbReference type="NCBI Taxonomy" id="150123"/>
    <lineage>
        <taxon>Bacteria</taxon>
        <taxon>Bacillati</taxon>
        <taxon>Actinomycetota</taxon>
        <taxon>Actinomycetes</taxon>
        <taxon>Micrococcales</taxon>
        <taxon>Microbacteriaceae</taxon>
        <taxon>Plantibacter</taxon>
    </lineage>
</organism>
<proteinExistence type="predicted"/>
<reference evidence="1 2" key="1">
    <citation type="submission" date="2018-11" db="EMBL/GenBank/DDBJ databases">
        <title>Sequencing the genomes of 1000 actinobacteria strains.</title>
        <authorList>
            <person name="Klenk H.-P."/>
        </authorList>
    </citation>
    <scope>NUCLEOTIDE SEQUENCE [LARGE SCALE GENOMIC DNA]</scope>
    <source>
        <strain evidence="1 2">DSM 14012</strain>
    </source>
</reference>
<evidence type="ECO:0000313" key="1">
    <source>
        <dbReference type="EMBL" id="ROR75997.1"/>
    </source>
</evidence>
<gene>
    <name evidence="1" type="ORF">EDD42_3949</name>
</gene>
<name>A0A3N2BL36_9MICO</name>